<dbReference type="PANTHER" id="PTHR43867:SF2">
    <property type="entry name" value="CELLULOSE SYNTHASE CATALYTIC SUBUNIT A [UDP-FORMING]"/>
    <property type="match status" value="1"/>
</dbReference>
<dbReference type="GO" id="GO:0035438">
    <property type="term" value="F:cyclic-di-GMP binding"/>
    <property type="evidence" value="ECO:0007669"/>
    <property type="project" value="InterPro"/>
</dbReference>
<dbReference type="InterPro" id="IPR003919">
    <property type="entry name" value="Cell_synth_A"/>
</dbReference>
<evidence type="ECO:0000256" key="1">
    <source>
        <dbReference type="ARBA" id="ARBA00004141"/>
    </source>
</evidence>
<keyword evidence="2" id="KW-0328">Glycosyltransferase</keyword>
<dbReference type="NCBIfam" id="TIGR03368">
    <property type="entry name" value="cellulose_yhjU"/>
    <property type="match status" value="1"/>
</dbReference>
<evidence type="ECO:0000256" key="4">
    <source>
        <dbReference type="ARBA" id="ARBA00022989"/>
    </source>
</evidence>
<dbReference type="InterPro" id="IPR017744">
    <property type="entry name" value="BcsG"/>
</dbReference>
<proteinExistence type="predicted"/>
<dbReference type="OrthoDB" id="9806824at2"/>
<dbReference type="InterPro" id="IPR050321">
    <property type="entry name" value="Glycosyltr_2/OpgH_subfam"/>
</dbReference>
<evidence type="ECO:0000256" key="2">
    <source>
        <dbReference type="ARBA" id="ARBA00022676"/>
    </source>
</evidence>
<evidence type="ECO:0000313" key="7">
    <source>
        <dbReference type="Proteomes" id="UP000237381"/>
    </source>
</evidence>
<comment type="caution">
    <text evidence="6">The sequence shown here is derived from an EMBL/GenBank/DDBJ whole genome shotgun (WGS) entry which is preliminary data.</text>
</comment>
<keyword evidence="5" id="KW-0472">Membrane</keyword>
<feature type="transmembrane region" description="Helical" evidence="5">
    <location>
        <begin position="201"/>
        <end position="219"/>
    </location>
</feature>
<protein>
    <submittedName>
        <fullName evidence="6">Cellulose synthase operon protein YhjU</fullName>
    </submittedName>
</protein>
<dbReference type="Gene3D" id="2.40.10.220">
    <property type="entry name" value="predicted glycosyltransferase like domains"/>
    <property type="match status" value="1"/>
</dbReference>
<comment type="subcellular location">
    <subcellularLocation>
        <location evidence="1">Membrane</location>
        <topology evidence="1">Multi-pass membrane protein</topology>
    </subcellularLocation>
</comment>
<evidence type="ECO:0000313" key="6">
    <source>
        <dbReference type="EMBL" id="POR50574.1"/>
    </source>
</evidence>
<evidence type="ECO:0000256" key="3">
    <source>
        <dbReference type="ARBA" id="ARBA00022679"/>
    </source>
</evidence>
<evidence type="ECO:0000256" key="5">
    <source>
        <dbReference type="SAM" id="Phobius"/>
    </source>
</evidence>
<feature type="transmembrane region" description="Helical" evidence="5">
    <location>
        <begin position="169"/>
        <end position="189"/>
    </location>
</feature>
<dbReference type="AlphaFoldDB" id="A0A2S4M779"/>
<dbReference type="GO" id="GO:0016759">
    <property type="term" value="F:cellulose synthase activity"/>
    <property type="evidence" value="ECO:0007669"/>
    <property type="project" value="InterPro"/>
</dbReference>
<name>A0A2S4M779_9BURK</name>
<gene>
    <name evidence="6" type="ORF">B0G62_10865</name>
</gene>
<keyword evidence="5" id="KW-0812">Transmembrane</keyword>
<dbReference type="PANTHER" id="PTHR43867">
    <property type="entry name" value="CELLULOSE SYNTHASE CATALYTIC SUBUNIT A [UDP-FORMING]"/>
    <property type="match status" value="1"/>
</dbReference>
<sequence length="596" mass="65124">MHGSGSAYATGMLHGEKKRCKVRPGVLSNALLASDRVDNPWFGKGLSFFQRICYSNAMLHFFYGIPRLVFLLMPGAYLFFGLHMINTRATIILAYVLPYLVTSNLANSRIQGQYRHSFWAEVYESVLAWYIILPTTMALINPKLGKFNVTAKGGQIDEGYLDWTISKPYLVLLGINVAAMLAGVFRIVFLHSSEPETVLMNMAWGAINMIVLGAAVGVAQEARQVRVSHRIPLHVPATLLLPDGRTLACTTSNYSVGGLDQFDIIVIHICSLSWDDLDVVNARNSPLFSRFDYVFQNFSGAASYSGPAALRVLRAACGQEAHRDLYGPAPAQCHLFADLAQLGFTPQALLNHNGQFDDFKGIVERETGVKLLPNDGLPVVMREFDNSPLVGDYAVLSRWYQQRLAAGGGPVALYYNTVTLHDGNRIPGNNMNSLQSYPLRLKMLLDDIDKLIDLVQQSGRKAVLVFVPEHGAALRGDANQIAGMREIPTPRIIHLPVGVTLIGLPKPNGVTGAASAPDAPHTAISIDTPTSFLALAQLLANLVAQNPFAPQAPPLAQYAQNLPQTRMVGENEATITLTTPTGYVIRTSDNVWMEGK</sequence>
<feature type="transmembrane region" description="Helical" evidence="5">
    <location>
        <begin position="88"/>
        <end position="106"/>
    </location>
</feature>
<dbReference type="PRINTS" id="PR01439">
    <property type="entry name" value="CELLSNTHASEA"/>
</dbReference>
<keyword evidence="7" id="KW-1185">Reference proteome</keyword>
<dbReference type="GO" id="GO:0005886">
    <property type="term" value="C:plasma membrane"/>
    <property type="evidence" value="ECO:0007669"/>
    <property type="project" value="TreeGrafter"/>
</dbReference>
<feature type="transmembrane region" description="Helical" evidence="5">
    <location>
        <begin position="118"/>
        <end position="140"/>
    </location>
</feature>
<accession>A0A2S4M779</accession>
<feature type="transmembrane region" description="Helical" evidence="5">
    <location>
        <begin position="61"/>
        <end position="82"/>
    </location>
</feature>
<dbReference type="Pfam" id="PF11658">
    <property type="entry name" value="CBP_BcsG"/>
    <property type="match status" value="1"/>
</dbReference>
<organism evidence="6 7">
    <name type="scientific">Paraburkholderia eburnea</name>
    <dbReference type="NCBI Taxonomy" id="1189126"/>
    <lineage>
        <taxon>Bacteria</taxon>
        <taxon>Pseudomonadati</taxon>
        <taxon>Pseudomonadota</taxon>
        <taxon>Betaproteobacteria</taxon>
        <taxon>Burkholderiales</taxon>
        <taxon>Burkholderiaceae</taxon>
        <taxon>Paraburkholderia</taxon>
    </lineage>
</organism>
<dbReference type="Proteomes" id="UP000237381">
    <property type="component" value="Unassembled WGS sequence"/>
</dbReference>
<reference evidence="6 7" key="1">
    <citation type="submission" date="2018-01" db="EMBL/GenBank/DDBJ databases">
        <title>Genomic Encyclopedia of Type Strains, Phase III (KMG-III): the genomes of soil and plant-associated and newly described type strains.</title>
        <authorList>
            <person name="Whitman W."/>
        </authorList>
    </citation>
    <scope>NUCLEOTIDE SEQUENCE [LARGE SCALE GENOMIC DNA]</scope>
    <source>
        <strain evidence="6 7">JCM 18070</strain>
    </source>
</reference>
<keyword evidence="3" id="KW-0808">Transferase</keyword>
<keyword evidence="4 5" id="KW-1133">Transmembrane helix</keyword>
<dbReference type="GO" id="GO:0006011">
    <property type="term" value="P:UDP-alpha-D-glucose metabolic process"/>
    <property type="evidence" value="ECO:0007669"/>
    <property type="project" value="InterPro"/>
</dbReference>
<dbReference type="EMBL" id="PQGA01000008">
    <property type="protein sequence ID" value="POR50574.1"/>
    <property type="molecule type" value="Genomic_DNA"/>
</dbReference>